<evidence type="ECO:0000313" key="1">
    <source>
        <dbReference type="EMBL" id="MCL1116442.1"/>
    </source>
</evidence>
<organism evidence="1 2">
    <name type="scientific">Shewanella aestuarii</name>
    <dbReference type="NCBI Taxonomy" id="1028752"/>
    <lineage>
        <taxon>Bacteria</taxon>
        <taxon>Pseudomonadati</taxon>
        <taxon>Pseudomonadota</taxon>
        <taxon>Gammaproteobacteria</taxon>
        <taxon>Alteromonadales</taxon>
        <taxon>Shewanellaceae</taxon>
        <taxon>Shewanella</taxon>
    </lineage>
</organism>
<gene>
    <name evidence="1" type="ORF">L2689_04190</name>
</gene>
<dbReference type="RefSeq" id="WP_188842965.1">
    <property type="nucleotide sequence ID" value="NZ_BMOT01000011.1"/>
</dbReference>
<protein>
    <submittedName>
        <fullName evidence="1">Uncharacterized protein</fullName>
    </submittedName>
</protein>
<reference evidence="1 2" key="1">
    <citation type="submission" date="2022-01" db="EMBL/GenBank/DDBJ databases">
        <title>Whole genome-based taxonomy of the Shewanellaceae.</title>
        <authorList>
            <person name="Martin-Rodriguez A.J."/>
        </authorList>
    </citation>
    <scope>NUCLEOTIDE SEQUENCE [LARGE SCALE GENOMIC DNA]</scope>
    <source>
        <strain evidence="1 2">JCM 17801</strain>
    </source>
</reference>
<dbReference type="Proteomes" id="UP001203212">
    <property type="component" value="Unassembled WGS sequence"/>
</dbReference>
<accession>A0ABT0KYA2</accession>
<keyword evidence="2" id="KW-1185">Reference proteome</keyword>
<name>A0ABT0KYA2_9GAMM</name>
<comment type="caution">
    <text evidence="1">The sequence shown here is derived from an EMBL/GenBank/DDBJ whole genome shotgun (WGS) entry which is preliminary data.</text>
</comment>
<proteinExistence type="predicted"/>
<sequence>MKSIFFIFLCLFFVSEVQAKRLILVTKVLSEEVVKRNFDGNEDPRLKPFQLEHSNACGIQFVELYVESVLDGNFDEQVIEAHVIIGEWCGQPFKPFQEYVVRLFDKEDSIVSIHHTQLDGWEVFNLYSINKLSNNERALTKDWHIKHFDHLTPSVISDYNGRPVIKINDLKASYTANTYEPPASQ</sequence>
<evidence type="ECO:0000313" key="2">
    <source>
        <dbReference type="Proteomes" id="UP001203212"/>
    </source>
</evidence>
<dbReference type="EMBL" id="JAKILK010000001">
    <property type="protein sequence ID" value="MCL1116442.1"/>
    <property type="molecule type" value="Genomic_DNA"/>
</dbReference>